<feature type="transmembrane region" description="Helical" evidence="5">
    <location>
        <begin position="260"/>
        <end position="277"/>
    </location>
</feature>
<dbReference type="Pfam" id="PF00892">
    <property type="entry name" value="EamA"/>
    <property type="match status" value="2"/>
</dbReference>
<evidence type="ECO:0000256" key="4">
    <source>
        <dbReference type="ARBA" id="ARBA00023136"/>
    </source>
</evidence>
<keyword evidence="3 5" id="KW-1133">Transmembrane helix</keyword>
<dbReference type="OrthoDB" id="148351at2"/>
<dbReference type="Proteomes" id="UP000245728">
    <property type="component" value="Chromosome"/>
</dbReference>
<reference evidence="7 8" key="1">
    <citation type="submission" date="2018-05" db="EMBL/GenBank/DDBJ databases">
        <title>Salinimonas sp. HMF8227 Genome sequencing and assembly.</title>
        <authorList>
            <person name="Kang H."/>
            <person name="Kang J."/>
            <person name="Cha I."/>
            <person name="Kim H."/>
            <person name="Joh K."/>
        </authorList>
    </citation>
    <scope>NUCLEOTIDE SEQUENCE [LARGE SCALE GENOMIC DNA]</scope>
    <source>
        <strain evidence="7 8">HMF8227</strain>
    </source>
</reference>
<evidence type="ECO:0000313" key="8">
    <source>
        <dbReference type="Proteomes" id="UP000245728"/>
    </source>
</evidence>
<feature type="domain" description="EamA" evidence="6">
    <location>
        <begin position="7"/>
        <end position="138"/>
    </location>
</feature>
<dbReference type="GO" id="GO:0016020">
    <property type="term" value="C:membrane"/>
    <property type="evidence" value="ECO:0007669"/>
    <property type="project" value="UniProtKB-SubCell"/>
</dbReference>
<keyword evidence="2 5" id="KW-0812">Transmembrane</keyword>
<keyword evidence="8" id="KW-1185">Reference proteome</keyword>
<dbReference type="InterPro" id="IPR000620">
    <property type="entry name" value="EamA_dom"/>
</dbReference>
<evidence type="ECO:0000256" key="5">
    <source>
        <dbReference type="SAM" id="Phobius"/>
    </source>
</evidence>
<feature type="domain" description="EamA" evidence="6">
    <location>
        <begin position="148"/>
        <end position="270"/>
    </location>
</feature>
<feature type="transmembrane region" description="Helical" evidence="5">
    <location>
        <begin position="39"/>
        <end position="59"/>
    </location>
</feature>
<feature type="transmembrane region" description="Helical" evidence="5">
    <location>
        <begin position="145"/>
        <end position="166"/>
    </location>
</feature>
<gene>
    <name evidence="7" type="ORF">HMF8227_00995</name>
</gene>
<dbReference type="KEGG" id="salh:HMF8227_00995"/>
<feature type="transmembrane region" description="Helical" evidence="5">
    <location>
        <begin position="178"/>
        <end position="199"/>
    </location>
</feature>
<evidence type="ECO:0000313" key="7">
    <source>
        <dbReference type="EMBL" id="AWL11488.1"/>
    </source>
</evidence>
<comment type="subcellular location">
    <subcellularLocation>
        <location evidence="1">Membrane</location>
        <topology evidence="1">Multi-pass membrane protein</topology>
    </subcellularLocation>
</comment>
<keyword evidence="4 5" id="KW-0472">Membrane</keyword>
<dbReference type="PANTHER" id="PTHR22911">
    <property type="entry name" value="ACYL-MALONYL CONDENSING ENZYME-RELATED"/>
    <property type="match status" value="1"/>
</dbReference>
<evidence type="ECO:0000256" key="1">
    <source>
        <dbReference type="ARBA" id="ARBA00004141"/>
    </source>
</evidence>
<dbReference type="EMBL" id="CP029347">
    <property type="protein sequence ID" value="AWL11488.1"/>
    <property type="molecule type" value="Genomic_DNA"/>
</dbReference>
<evidence type="ECO:0000256" key="2">
    <source>
        <dbReference type="ARBA" id="ARBA00022692"/>
    </source>
</evidence>
<dbReference type="AlphaFoldDB" id="A0A2S2E1H3"/>
<dbReference type="SUPFAM" id="SSF103481">
    <property type="entry name" value="Multidrug resistance efflux transporter EmrE"/>
    <property type="match status" value="2"/>
</dbReference>
<dbReference type="RefSeq" id="WP_109339128.1">
    <property type="nucleotide sequence ID" value="NZ_CP029347.1"/>
</dbReference>
<name>A0A2S2E1H3_9ALTE</name>
<feature type="transmembrane region" description="Helical" evidence="5">
    <location>
        <begin position="122"/>
        <end position="139"/>
    </location>
</feature>
<feature type="transmembrane region" description="Helical" evidence="5">
    <location>
        <begin position="235"/>
        <end position="254"/>
    </location>
</feature>
<sequence length="283" mass="31005">MNPSIWIGALSLILAEALFAGVGAMVKHLSDSASQTQLVFFRNLFALIALLPVVGRLGLTGLKTQKPALHIIRATSGLIAMYCFFYVLSHIPLAQAMMALLIAPFVIPFIARFWLREIITTKTWVAMAIGFCGAGFVLQPNEGGISIYIALALLCACLVAFTKCAIRKMSDTEPSARTVFYFTGIATLVSLFPMLINWQPMSDEAWLWLIAMGIMAAAGQLLMTKSFQLASPARIGLLTYTNVLFAAGLGYWFWNETLSSGLFIGIGLIIWAGNITLRQRWLI</sequence>
<accession>A0A2S2E1H3</accession>
<proteinExistence type="predicted"/>
<dbReference type="InterPro" id="IPR037185">
    <property type="entry name" value="EmrE-like"/>
</dbReference>
<dbReference type="PANTHER" id="PTHR22911:SF6">
    <property type="entry name" value="SOLUTE CARRIER FAMILY 35 MEMBER G1"/>
    <property type="match status" value="1"/>
</dbReference>
<protein>
    <submittedName>
        <fullName evidence="7">S-adenosylmethionine uptake transporter</fullName>
    </submittedName>
</protein>
<organism evidence="7 8">
    <name type="scientific">Saliniradius amylolyticus</name>
    <dbReference type="NCBI Taxonomy" id="2183582"/>
    <lineage>
        <taxon>Bacteria</taxon>
        <taxon>Pseudomonadati</taxon>
        <taxon>Pseudomonadota</taxon>
        <taxon>Gammaproteobacteria</taxon>
        <taxon>Alteromonadales</taxon>
        <taxon>Alteromonadaceae</taxon>
        <taxon>Saliniradius</taxon>
    </lineage>
</organism>
<evidence type="ECO:0000259" key="6">
    <source>
        <dbReference type="Pfam" id="PF00892"/>
    </source>
</evidence>
<feature type="transmembrane region" description="Helical" evidence="5">
    <location>
        <begin position="205"/>
        <end position="223"/>
    </location>
</feature>
<evidence type="ECO:0000256" key="3">
    <source>
        <dbReference type="ARBA" id="ARBA00022989"/>
    </source>
</evidence>
<feature type="transmembrane region" description="Helical" evidence="5">
    <location>
        <begin position="94"/>
        <end position="115"/>
    </location>
</feature>